<dbReference type="AlphaFoldDB" id="A0A0G4LDQ3"/>
<dbReference type="EMBL" id="CVQI01010702">
    <property type="protein sequence ID" value="CRK20146.1"/>
    <property type="molecule type" value="Genomic_DNA"/>
</dbReference>
<keyword evidence="5" id="KW-0539">Nucleus</keyword>
<comment type="similarity">
    <text evidence="2">Belongs to the eukaryotic RPA49/POLR1E RNA polymerase subunit family.</text>
</comment>
<dbReference type="GO" id="GO:0000428">
    <property type="term" value="C:DNA-directed RNA polymerase complex"/>
    <property type="evidence" value="ECO:0007669"/>
    <property type="project" value="UniProtKB-KW"/>
</dbReference>
<proteinExistence type="inferred from homology"/>
<evidence type="ECO:0000256" key="2">
    <source>
        <dbReference type="ARBA" id="ARBA00009430"/>
    </source>
</evidence>
<gene>
    <name evidence="6" type="ORF">BN1723_017834</name>
</gene>
<evidence type="ECO:0000256" key="5">
    <source>
        <dbReference type="ARBA" id="ARBA00023242"/>
    </source>
</evidence>
<organism evidence="6 7">
    <name type="scientific">Verticillium longisporum</name>
    <name type="common">Verticillium dahliae var. longisporum</name>
    <dbReference type="NCBI Taxonomy" id="100787"/>
    <lineage>
        <taxon>Eukaryota</taxon>
        <taxon>Fungi</taxon>
        <taxon>Dikarya</taxon>
        <taxon>Ascomycota</taxon>
        <taxon>Pezizomycotina</taxon>
        <taxon>Sordariomycetes</taxon>
        <taxon>Hypocreomycetidae</taxon>
        <taxon>Glomerellales</taxon>
        <taxon>Plectosphaerellaceae</taxon>
        <taxon>Verticillium</taxon>
    </lineage>
</organism>
<protein>
    <submittedName>
        <fullName evidence="6">Uncharacterized protein</fullName>
    </submittedName>
</protein>
<sequence length="113" mass="12692">DQLAKNLSPAPQSVIDSIRRKFSDGGEIRKFHMDLIMTLCAALSCIIDNFETEPRDLREDLRLDSKTMNQYFQEIGAKIGQRKAAGEAKAQPVAKLAMPLVFPKMSRGAPMRR</sequence>
<evidence type="ECO:0000256" key="4">
    <source>
        <dbReference type="ARBA" id="ARBA00023163"/>
    </source>
</evidence>
<name>A0A0G4LDQ3_VERLO</name>
<reference evidence="7" key="1">
    <citation type="submission" date="2015-05" db="EMBL/GenBank/DDBJ databases">
        <authorList>
            <person name="Fogelqvist Johan"/>
        </authorList>
    </citation>
    <scope>NUCLEOTIDE SEQUENCE [LARGE SCALE GENOMIC DNA]</scope>
</reference>
<dbReference type="GO" id="GO:0003677">
    <property type="term" value="F:DNA binding"/>
    <property type="evidence" value="ECO:0007669"/>
    <property type="project" value="InterPro"/>
</dbReference>
<dbReference type="GO" id="GO:0006351">
    <property type="term" value="P:DNA-templated transcription"/>
    <property type="evidence" value="ECO:0007669"/>
    <property type="project" value="InterPro"/>
</dbReference>
<keyword evidence="3" id="KW-0240">DNA-directed RNA polymerase</keyword>
<dbReference type="InterPro" id="IPR009668">
    <property type="entry name" value="RNA_pol-assoc_fac_A49-like"/>
</dbReference>
<dbReference type="PANTHER" id="PTHR14440">
    <property type="entry name" value="DNA-DIRECTED RNA POLYMERASE I SUBUNIT RPA49"/>
    <property type="match status" value="1"/>
</dbReference>
<evidence type="ECO:0000256" key="3">
    <source>
        <dbReference type="ARBA" id="ARBA00022478"/>
    </source>
</evidence>
<accession>A0A0G4LDQ3</accession>
<dbReference type="GO" id="GO:0005730">
    <property type="term" value="C:nucleolus"/>
    <property type="evidence" value="ECO:0007669"/>
    <property type="project" value="UniProtKB-SubCell"/>
</dbReference>
<evidence type="ECO:0000313" key="7">
    <source>
        <dbReference type="Proteomes" id="UP000045706"/>
    </source>
</evidence>
<dbReference type="Pfam" id="PF06870">
    <property type="entry name" value="RNA_pol_I_A49"/>
    <property type="match status" value="1"/>
</dbReference>
<dbReference type="Proteomes" id="UP000045706">
    <property type="component" value="Unassembled WGS sequence"/>
</dbReference>
<evidence type="ECO:0000256" key="1">
    <source>
        <dbReference type="ARBA" id="ARBA00004604"/>
    </source>
</evidence>
<comment type="subcellular location">
    <subcellularLocation>
        <location evidence="1">Nucleus</location>
        <location evidence="1">Nucleolus</location>
    </subcellularLocation>
</comment>
<feature type="non-terminal residue" evidence="6">
    <location>
        <position position="1"/>
    </location>
</feature>
<evidence type="ECO:0000313" key="6">
    <source>
        <dbReference type="EMBL" id="CRK20146.1"/>
    </source>
</evidence>
<keyword evidence="4" id="KW-0804">Transcription</keyword>